<evidence type="ECO:0000256" key="10">
    <source>
        <dbReference type="ARBA" id="ARBA00022840"/>
    </source>
</evidence>
<evidence type="ECO:0000256" key="11">
    <source>
        <dbReference type="ARBA" id="ARBA00048467"/>
    </source>
</evidence>
<dbReference type="PANTHER" id="PTHR30409:SF1">
    <property type="entry name" value="CARBAMATE KINASE-RELATED"/>
    <property type="match status" value="1"/>
</dbReference>
<comment type="similarity">
    <text evidence="3 13">Belongs to the carbamate kinase family.</text>
</comment>
<evidence type="ECO:0000256" key="13">
    <source>
        <dbReference type="PIRNR" id="PIRNR000723"/>
    </source>
</evidence>
<reference evidence="17" key="2">
    <citation type="submission" date="2018-03" db="EMBL/GenBank/DDBJ databases">
        <authorList>
            <person name="Keele B.F."/>
        </authorList>
    </citation>
    <scope>NUCLEOTIDE SEQUENCE</scope>
    <source>
        <strain evidence="17">SNUC 2993</strain>
    </source>
</reference>
<evidence type="ECO:0000256" key="1">
    <source>
        <dbReference type="ARBA" id="ARBA00004496"/>
    </source>
</evidence>
<dbReference type="Proteomes" id="UP000261016">
    <property type="component" value="Unassembled WGS sequence"/>
</dbReference>
<keyword evidence="10" id="KW-0067">ATP-binding</keyword>
<evidence type="ECO:0000313" key="20">
    <source>
        <dbReference type="Proteomes" id="UP000261016"/>
    </source>
</evidence>
<dbReference type="EMBL" id="PZEV01000047">
    <property type="protein sequence ID" value="PTI49847.1"/>
    <property type="molecule type" value="Genomic_DNA"/>
</dbReference>
<evidence type="ECO:0000313" key="16">
    <source>
        <dbReference type="EMBL" id="NBH31110.1"/>
    </source>
</evidence>
<dbReference type="Proteomes" id="UP000481807">
    <property type="component" value="Unassembled WGS sequence"/>
</dbReference>
<dbReference type="SUPFAM" id="SSF53633">
    <property type="entry name" value="Carbamate kinase-like"/>
    <property type="match status" value="1"/>
</dbReference>
<dbReference type="FunFam" id="3.40.1160.10:FF:000007">
    <property type="entry name" value="Carbamate kinase"/>
    <property type="match status" value="1"/>
</dbReference>
<dbReference type="UniPathway" id="UPA00996">
    <property type="reaction ID" value="UER00366"/>
</dbReference>
<dbReference type="AlphaFoldDB" id="A0A2T4PFF6"/>
<dbReference type="GO" id="GO:0005829">
    <property type="term" value="C:cytosol"/>
    <property type="evidence" value="ECO:0007669"/>
    <property type="project" value="TreeGrafter"/>
</dbReference>
<evidence type="ECO:0000313" key="19">
    <source>
        <dbReference type="Proteomes" id="UP000240717"/>
    </source>
</evidence>
<gene>
    <name evidence="18" type="primary">arcC</name>
    <name evidence="17" type="ORF">BU085_11055</name>
    <name evidence="16" type="ORF">D3Z30_08970</name>
    <name evidence="18" type="ORF">DXC19_08660</name>
    <name evidence="15" type="ORF">G8J23_00615</name>
</gene>
<dbReference type="InterPro" id="IPR036393">
    <property type="entry name" value="AceGlu_kinase-like_sf"/>
</dbReference>
<reference evidence="16 21" key="4">
    <citation type="submission" date="2018-08" db="EMBL/GenBank/DDBJ databases">
        <title>Murine metabolic-syndrome-specific gut microbial biobank.</title>
        <authorList>
            <person name="Liu C."/>
        </authorList>
    </citation>
    <scope>NUCLEOTIDE SEQUENCE [LARGE SCALE GENOMIC DNA]</scope>
    <source>
        <strain evidence="16 21">1XD21-27</strain>
    </source>
</reference>
<evidence type="ECO:0000256" key="7">
    <source>
        <dbReference type="ARBA" id="ARBA00022679"/>
    </source>
</evidence>
<keyword evidence="8" id="KW-0547">Nucleotide-binding</keyword>
<reference evidence="18 20" key="3">
    <citation type="submission" date="2018-08" db="EMBL/GenBank/DDBJ databases">
        <title>A genome reference for cultivated species of the human gut microbiota.</title>
        <authorList>
            <person name="Zou Y."/>
            <person name="Xue W."/>
            <person name="Luo G."/>
        </authorList>
    </citation>
    <scope>NUCLEOTIDE SEQUENCE [LARGE SCALE GENOMIC DNA]</scope>
    <source>
        <strain evidence="18 20">OM08-17AT</strain>
    </source>
</reference>
<dbReference type="InterPro" id="IPR001048">
    <property type="entry name" value="Asp/Glu/Uridylate_kinase"/>
</dbReference>
<dbReference type="EMBL" id="QSTD01000004">
    <property type="protein sequence ID" value="RGM29680.1"/>
    <property type="molecule type" value="Genomic_DNA"/>
</dbReference>
<dbReference type="NCBIfam" id="NF009007">
    <property type="entry name" value="PRK12352.1"/>
    <property type="match status" value="1"/>
</dbReference>
<keyword evidence="9 13" id="KW-0418">Kinase</keyword>
<evidence type="ECO:0000256" key="5">
    <source>
        <dbReference type="ARBA" id="ARBA00022490"/>
    </source>
</evidence>
<evidence type="ECO:0000313" key="22">
    <source>
        <dbReference type="Proteomes" id="UP000814367"/>
    </source>
</evidence>
<dbReference type="GO" id="GO:0008804">
    <property type="term" value="F:carbamate kinase activity"/>
    <property type="evidence" value="ECO:0007669"/>
    <property type="project" value="UniProtKB-UniRule"/>
</dbReference>
<keyword evidence="22" id="KW-1185">Reference proteome</keyword>
<dbReference type="Proteomes" id="UP000240717">
    <property type="component" value="Unassembled WGS sequence"/>
</dbReference>
<dbReference type="NCBIfam" id="TIGR00746">
    <property type="entry name" value="arcC"/>
    <property type="match status" value="1"/>
</dbReference>
<dbReference type="InterPro" id="IPR003964">
    <property type="entry name" value="Carb_kinase"/>
</dbReference>
<dbReference type="GeneID" id="58058905"/>
<dbReference type="PRINTS" id="PR01469">
    <property type="entry name" value="CARBMTKINASE"/>
</dbReference>
<feature type="domain" description="Aspartate/glutamate/uridylate kinase" evidence="14">
    <location>
        <begin position="3"/>
        <end position="295"/>
    </location>
</feature>
<evidence type="ECO:0000313" key="21">
    <source>
        <dbReference type="Proteomes" id="UP000481807"/>
    </source>
</evidence>
<evidence type="ECO:0000313" key="17">
    <source>
        <dbReference type="EMBL" id="PTI49847.1"/>
    </source>
</evidence>
<protein>
    <recommendedName>
        <fullName evidence="4 12">Carbamate kinase</fullName>
    </recommendedName>
</protein>
<accession>A0A2T4PFF6</accession>
<organism evidence="18 20">
    <name type="scientific">Staphylococcus warneri</name>
    <dbReference type="NCBI Taxonomy" id="1292"/>
    <lineage>
        <taxon>Bacteria</taxon>
        <taxon>Bacillati</taxon>
        <taxon>Bacillota</taxon>
        <taxon>Bacilli</taxon>
        <taxon>Bacillales</taxon>
        <taxon>Staphylococcaceae</taxon>
        <taxon>Staphylococcus</taxon>
    </lineage>
</organism>
<dbReference type="PIRSF" id="PIRSF000723">
    <property type="entry name" value="Carbamate_kin"/>
    <property type="match status" value="1"/>
</dbReference>
<evidence type="ECO:0000313" key="15">
    <source>
        <dbReference type="EMBL" id="MCG6224518.1"/>
    </source>
</evidence>
<dbReference type="GO" id="GO:0019546">
    <property type="term" value="P:L-arginine deiminase pathway"/>
    <property type="evidence" value="ECO:0007669"/>
    <property type="project" value="TreeGrafter"/>
</dbReference>
<reference evidence="17 19" key="1">
    <citation type="journal article" date="2016" name="Front. Microbiol.">
        <title>Comprehensive Phylogenetic Analysis of Bovine Non-aureus Staphylococci Species Based on Whole-Genome Sequencing.</title>
        <authorList>
            <person name="Naushad S."/>
            <person name="Barkema H.W."/>
            <person name="Luby C."/>
            <person name="Condas L.A."/>
            <person name="Nobrega D.B."/>
            <person name="Carson D.A."/>
            <person name="De Buck J."/>
        </authorList>
    </citation>
    <scope>NUCLEOTIDE SEQUENCE [LARGE SCALE GENOMIC DNA]</scope>
    <source>
        <strain evidence="17 19">SNUC 2993</strain>
    </source>
</reference>
<dbReference type="STRING" id="1194526.A284_00600"/>
<evidence type="ECO:0000313" key="18">
    <source>
        <dbReference type="EMBL" id="RGM29680.1"/>
    </source>
</evidence>
<comment type="pathway">
    <text evidence="2">Metabolic intermediate metabolism; carbamoyl phosphate degradation; CO(2) and NH(3) from carbamoyl phosphate: step 1/1.</text>
</comment>
<comment type="catalytic activity">
    <reaction evidence="11">
        <text>hydrogencarbonate + NH4(+) + ATP = carbamoyl phosphate + ADP + H2O + H(+)</text>
        <dbReference type="Rhea" id="RHEA:10152"/>
        <dbReference type="ChEBI" id="CHEBI:15377"/>
        <dbReference type="ChEBI" id="CHEBI:15378"/>
        <dbReference type="ChEBI" id="CHEBI:17544"/>
        <dbReference type="ChEBI" id="CHEBI:28938"/>
        <dbReference type="ChEBI" id="CHEBI:30616"/>
        <dbReference type="ChEBI" id="CHEBI:58228"/>
        <dbReference type="ChEBI" id="CHEBI:456216"/>
        <dbReference type="EC" id="2.7.2.2"/>
    </reaction>
</comment>
<dbReference type="EMBL" id="JAANHJ010000001">
    <property type="protein sequence ID" value="MCG6224518.1"/>
    <property type="molecule type" value="Genomic_DNA"/>
</dbReference>
<evidence type="ECO:0000256" key="6">
    <source>
        <dbReference type="ARBA" id="ARBA00022503"/>
    </source>
</evidence>
<comment type="caution">
    <text evidence="18">The sequence shown here is derived from an EMBL/GenBank/DDBJ whole genome shotgun (WGS) entry which is preliminary data.</text>
</comment>
<evidence type="ECO:0000256" key="3">
    <source>
        <dbReference type="ARBA" id="ARBA00011066"/>
    </source>
</evidence>
<evidence type="ECO:0000256" key="9">
    <source>
        <dbReference type="ARBA" id="ARBA00022777"/>
    </source>
</evidence>
<dbReference type="GO" id="GO:0005524">
    <property type="term" value="F:ATP binding"/>
    <property type="evidence" value="ECO:0007669"/>
    <property type="project" value="UniProtKB-KW"/>
</dbReference>
<keyword evidence="7 13" id="KW-0808">Transferase</keyword>
<name>A0A2T4PFF6_STAWA</name>
<evidence type="ECO:0000256" key="12">
    <source>
        <dbReference type="NCBIfam" id="TIGR00746"/>
    </source>
</evidence>
<evidence type="ECO:0000256" key="4">
    <source>
        <dbReference type="ARBA" id="ARBA00013070"/>
    </source>
</evidence>
<keyword evidence="5" id="KW-0963">Cytoplasm</keyword>
<dbReference type="PANTHER" id="PTHR30409">
    <property type="entry name" value="CARBAMATE KINASE"/>
    <property type="match status" value="1"/>
</dbReference>
<dbReference type="RefSeq" id="WP_002466994.1">
    <property type="nucleotide sequence ID" value="NZ_CABMFV010000004.1"/>
</dbReference>
<sequence length="313" mass="34186">MDNKIVIALGGNAIQTDDGSADAQRKAIRSTMQALKPLFDTDADIVISHGNGPQIGTMLIQQAKADSPQTPAMPLDVCGSMTQGMIGFWIETEVNRVLAEIKSPRRAGTVITRVEVDEHDPRMSNPTKPIGPFYTKEEAEQLQQANPESTYKEDAGRGYRKVVPSPLPVSILEHQLISTLVENQNIIIACGGGGIPVIKRNDTYEGVEAVIDKDFASERLAQLIDANTLMILTNVEHVYINYNEPNQEALTNVDVATLKQYAKDGKFAEGSMLPKIEAAIDFVESGEGRRAIITNLDNAYEAFKGHVGTQIEH</sequence>
<keyword evidence="6" id="KW-0056">Arginine metabolism</keyword>
<reference evidence="15 22" key="5">
    <citation type="submission" date="2020-03" db="EMBL/GenBank/DDBJ databases">
        <title>Comparative genetics of Staphylococcus warneri persistents from caprine mastitis.</title>
        <authorList>
            <person name="Franca C.A."/>
            <person name="Rosa D.S."/>
            <person name="Silva A."/>
            <person name="Rodrigues D.L.N."/>
            <person name="Santos R.G."/>
            <person name="Castillo R.E.H."/>
            <person name="Moreira M.A.S."/>
            <person name="Lima M.C."/>
            <person name="Gouveia G.V."/>
            <person name="Gouveia J.J.S."/>
            <person name="Souza R.F.S."/>
            <person name="Bertram B."/>
            <person name="Azevedo V."/>
            <person name="Costa M."/>
        </authorList>
    </citation>
    <scope>NUCLEOTIDE SEQUENCE [LARGE SCALE GENOMIC DNA]</scope>
    <source>
        <strain evidence="15 22">Cap 9.2</strain>
    </source>
</reference>
<comment type="subcellular location">
    <subcellularLocation>
        <location evidence="1">Cytoplasm</location>
    </subcellularLocation>
</comment>
<evidence type="ECO:0000259" key="14">
    <source>
        <dbReference type="Pfam" id="PF00696"/>
    </source>
</evidence>
<evidence type="ECO:0000256" key="2">
    <source>
        <dbReference type="ARBA" id="ARBA00005118"/>
    </source>
</evidence>
<dbReference type="Pfam" id="PF00696">
    <property type="entry name" value="AA_kinase"/>
    <property type="match status" value="1"/>
</dbReference>
<dbReference type="CDD" id="cd04235">
    <property type="entry name" value="AAK_CK"/>
    <property type="match status" value="1"/>
</dbReference>
<dbReference type="Proteomes" id="UP000814367">
    <property type="component" value="Unassembled WGS sequence"/>
</dbReference>
<dbReference type="Gene3D" id="3.40.1160.10">
    <property type="entry name" value="Acetylglutamate kinase-like"/>
    <property type="match status" value="1"/>
</dbReference>
<dbReference type="EMBL" id="QXWP01000004">
    <property type="protein sequence ID" value="NBH31110.1"/>
    <property type="molecule type" value="Genomic_DNA"/>
</dbReference>
<evidence type="ECO:0000256" key="8">
    <source>
        <dbReference type="ARBA" id="ARBA00022741"/>
    </source>
</evidence>
<proteinExistence type="inferred from homology"/>